<comment type="caution">
    <text evidence="1">The sequence shown here is derived from an EMBL/GenBank/DDBJ whole genome shotgun (WGS) entry which is preliminary data.</text>
</comment>
<dbReference type="EMBL" id="JBIAQY010000013">
    <property type="protein sequence ID" value="MFF3572523.1"/>
    <property type="molecule type" value="Genomic_DNA"/>
</dbReference>
<dbReference type="Proteomes" id="UP001601992">
    <property type="component" value="Unassembled WGS sequence"/>
</dbReference>
<evidence type="ECO:0000313" key="2">
    <source>
        <dbReference type="Proteomes" id="UP001601992"/>
    </source>
</evidence>
<gene>
    <name evidence="1" type="ORF">ACFYXQ_32615</name>
</gene>
<sequence>MGVSGFTILDNGELAPLPGADAPSQPGHFPGRVVLSPDAKRLYVIDTLTRAGTEKVFSYRVLENGALEPTMEPPVDTGVMFSDGATGIFVTPGA</sequence>
<keyword evidence="2" id="KW-1185">Reference proteome</keyword>
<protein>
    <recommendedName>
        <fullName evidence="3">Lactonase, 7-bladed beta-propeller</fullName>
    </recommendedName>
</protein>
<accession>A0ABW6S8B9</accession>
<dbReference type="InterPro" id="IPR015943">
    <property type="entry name" value="WD40/YVTN_repeat-like_dom_sf"/>
</dbReference>
<reference evidence="1 2" key="1">
    <citation type="submission" date="2024-10" db="EMBL/GenBank/DDBJ databases">
        <title>The Natural Products Discovery Center: Release of the First 8490 Sequenced Strains for Exploring Actinobacteria Biosynthetic Diversity.</title>
        <authorList>
            <person name="Kalkreuter E."/>
            <person name="Kautsar S.A."/>
            <person name="Yang D."/>
            <person name="Bader C.D."/>
            <person name="Teijaro C.N."/>
            <person name="Fluegel L."/>
            <person name="Davis C.M."/>
            <person name="Simpson J.R."/>
            <person name="Lauterbach L."/>
            <person name="Steele A.D."/>
            <person name="Gui C."/>
            <person name="Meng S."/>
            <person name="Li G."/>
            <person name="Viehrig K."/>
            <person name="Ye F."/>
            <person name="Su P."/>
            <person name="Kiefer A.F."/>
            <person name="Nichols A."/>
            <person name="Cepeda A.J."/>
            <person name="Yan W."/>
            <person name="Fan B."/>
            <person name="Jiang Y."/>
            <person name="Adhikari A."/>
            <person name="Zheng C.-J."/>
            <person name="Schuster L."/>
            <person name="Cowan T.M."/>
            <person name="Smanski M.J."/>
            <person name="Chevrette M.G."/>
            <person name="De Carvalho L.P.S."/>
            <person name="Shen B."/>
        </authorList>
    </citation>
    <scope>NUCLEOTIDE SEQUENCE [LARGE SCALE GENOMIC DNA]</scope>
    <source>
        <strain evidence="1 2">NPDC002593</strain>
    </source>
</reference>
<dbReference type="Gene3D" id="2.130.10.10">
    <property type="entry name" value="YVTN repeat-like/Quinoprotein amine dehydrogenase"/>
    <property type="match status" value="1"/>
</dbReference>
<proteinExistence type="predicted"/>
<evidence type="ECO:0008006" key="3">
    <source>
        <dbReference type="Google" id="ProtNLM"/>
    </source>
</evidence>
<organism evidence="1 2">
    <name type="scientific">Nocardia jiangxiensis</name>
    <dbReference type="NCBI Taxonomy" id="282685"/>
    <lineage>
        <taxon>Bacteria</taxon>
        <taxon>Bacillati</taxon>
        <taxon>Actinomycetota</taxon>
        <taxon>Actinomycetes</taxon>
        <taxon>Mycobacteriales</taxon>
        <taxon>Nocardiaceae</taxon>
        <taxon>Nocardia</taxon>
    </lineage>
</organism>
<name>A0ABW6S8B9_9NOCA</name>
<dbReference type="RefSeq" id="WP_387406056.1">
    <property type="nucleotide sequence ID" value="NZ_JBIAQY010000013.1"/>
</dbReference>
<evidence type="ECO:0000313" key="1">
    <source>
        <dbReference type="EMBL" id="MFF3572523.1"/>
    </source>
</evidence>